<feature type="domain" description="DUF6533" evidence="2">
    <location>
        <begin position="23"/>
        <end position="67"/>
    </location>
</feature>
<dbReference type="Proteomes" id="UP001219525">
    <property type="component" value="Unassembled WGS sequence"/>
</dbReference>
<proteinExistence type="predicted"/>
<feature type="transmembrane region" description="Helical" evidence="1">
    <location>
        <begin position="245"/>
        <end position="265"/>
    </location>
</feature>
<keyword evidence="1" id="KW-0472">Membrane</keyword>
<feature type="transmembrane region" description="Helical" evidence="1">
    <location>
        <begin position="60"/>
        <end position="79"/>
    </location>
</feature>
<name>A0AAD6VH20_9AGAR</name>
<evidence type="ECO:0000256" key="1">
    <source>
        <dbReference type="SAM" id="Phobius"/>
    </source>
</evidence>
<sequence>MAAGAPQFDLLTTTAEIRVHDYLFLPAITFLFWDHLITFGDEVRFLWKRTRTPSTYCFLLNRYLAFFGYITIAVFTFTVPDSVRETFIYIPFTCSDMCLPVVGYPISFHSIERSCSVSRCKRVNVFRQILLIMNQTIICVLLTLRIYALYGRASRLWMYMLGMAACLFVLSIWSISGYEGVPVPGVEGCHVANPQLTGIHLAIPWEALFVYDLLIVGALLYKSAQTRRELGARDTLLGVCIRDGSVYFVAMALTNFANIMTLYFASPLLRGCLSTLAACLSVTMMSRLMLNLHTAECHGIFSTTAHLHASTLSAGGAAEDADAYADDRVVLDTLWTRDMERSACVLSRDCPGVDV</sequence>
<feature type="transmembrane region" description="Helical" evidence="1">
    <location>
        <begin position="126"/>
        <end position="144"/>
    </location>
</feature>
<dbReference type="Pfam" id="PF20151">
    <property type="entry name" value="DUF6533"/>
    <property type="match status" value="1"/>
</dbReference>
<dbReference type="AlphaFoldDB" id="A0AAD6VH20"/>
<evidence type="ECO:0000313" key="4">
    <source>
        <dbReference type="Proteomes" id="UP001219525"/>
    </source>
</evidence>
<organism evidence="3 4">
    <name type="scientific">Mycena pura</name>
    <dbReference type="NCBI Taxonomy" id="153505"/>
    <lineage>
        <taxon>Eukaryota</taxon>
        <taxon>Fungi</taxon>
        <taxon>Dikarya</taxon>
        <taxon>Basidiomycota</taxon>
        <taxon>Agaricomycotina</taxon>
        <taxon>Agaricomycetes</taxon>
        <taxon>Agaricomycetidae</taxon>
        <taxon>Agaricales</taxon>
        <taxon>Marasmiineae</taxon>
        <taxon>Mycenaceae</taxon>
        <taxon>Mycena</taxon>
    </lineage>
</organism>
<dbReference type="InterPro" id="IPR045340">
    <property type="entry name" value="DUF6533"/>
</dbReference>
<dbReference type="EMBL" id="JARJCW010000038">
    <property type="protein sequence ID" value="KAJ7206854.1"/>
    <property type="molecule type" value="Genomic_DNA"/>
</dbReference>
<accession>A0AAD6VH20</accession>
<feature type="transmembrane region" description="Helical" evidence="1">
    <location>
        <begin position="156"/>
        <end position="175"/>
    </location>
</feature>
<reference evidence="3" key="1">
    <citation type="submission" date="2023-03" db="EMBL/GenBank/DDBJ databases">
        <title>Massive genome expansion in bonnet fungi (Mycena s.s.) driven by repeated elements and novel gene families across ecological guilds.</title>
        <authorList>
            <consortium name="Lawrence Berkeley National Laboratory"/>
            <person name="Harder C.B."/>
            <person name="Miyauchi S."/>
            <person name="Viragh M."/>
            <person name="Kuo A."/>
            <person name="Thoen E."/>
            <person name="Andreopoulos B."/>
            <person name="Lu D."/>
            <person name="Skrede I."/>
            <person name="Drula E."/>
            <person name="Henrissat B."/>
            <person name="Morin E."/>
            <person name="Kohler A."/>
            <person name="Barry K."/>
            <person name="LaButti K."/>
            <person name="Morin E."/>
            <person name="Salamov A."/>
            <person name="Lipzen A."/>
            <person name="Mereny Z."/>
            <person name="Hegedus B."/>
            <person name="Baldrian P."/>
            <person name="Stursova M."/>
            <person name="Weitz H."/>
            <person name="Taylor A."/>
            <person name="Grigoriev I.V."/>
            <person name="Nagy L.G."/>
            <person name="Martin F."/>
            <person name="Kauserud H."/>
        </authorList>
    </citation>
    <scope>NUCLEOTIDE SEQUENCE</scope>
    <source>
        <strain evidence="3">9144</strain>
    </source>
</reference>
<feature type="transmembrane region" description="Helical" evidence="1">
    <location>
        <begin position="203"/>
        <end position="224"/>
    </location>
</feature>
<keyword evidence="1" id="KW-0812">Transmembrane</keyword>
<evidence type="ECO:0000259" key="2">
    <source>
        <dbReference type="Pfam" id="PF20151"/>
    </source>
</evidence>
<keyword evidence="1" id="KW-1133">Transmembrane helix</keyword>
<evidence type="ECO:0000313" key="3">
    <source>
        <dbReference type="EMBL" id="KAJ7206854.1"/>
    </source>
</evidence>
<gene>
    <name evidence="3" type="ORF">GGX14DRAFT_637094</name>
</gene>
<comment type="caution">
    <text evidence="3">The sequence shown here is derived from an EMBL/GenBank/DDBJ whole genome shotgun (WGS) entry which is preliminary data.</text>
</comment>
<protein>
    <recommendedName>
        <fullName evidence="2">DUF6533 domain-containing protein</fullName>
    </recommendedName>
</protein>
<keyword evidence="4" id="KW-1185">Reference proteome</keyword>